<accession>A0A0L6W4S7</accession>
<evidence type="ECO:0000313" key="11">
    <source>
        <dbReference type="EMBL" id="KNZ70582.1"/>
    </source>
</evidence>
<keyword evidence="7 9" id="KW-0732">Signal</keyword>
<dbReference type="AlphaFoldDB" id="A0A0L6W4S7"/>
<dbReference type="GO" id="GO:0042597">
    <property type="term" value="C:periplasmic space"/>
    <property type="evidence" value="ECO:0007669"/>
    <property type="project" value="UniProtKB-SubCell"/>
</dbReference>
<feature type="domain" description="Solute-binding protein family 3/N-terminal" evidence="10">
    <location>
        <begin position="39"/>
        <end position="266"/>
    </location>
</feature>
<keyword evidence="5" id="KW-1003">Cell membrane</keyword>
<evidence type="ECO:0000256" key="1">
    <source>
        <dbReference type="ARBA" id="ARBA00004418"/>
    </source>
</evidence>
<dbReference type="SUPFAM" id="SSF53850">
    <property type="entry name" value="Periplasmic binding protein-like II"/>
    <property type="match status" value="1"/>
</dbReference>
<dbReference type="PROSITE" id="PS51257">
    <property type="entry name" value="PROKAR_LIPOPROTEIN"/>
    <property type="match status" value="1"/>
</dbReference>
<evidence type="ECO:0000256" key="5">
    <source>
        <dbReference type="ARBA" id="ARBA00022475"/>
    </source>
</evidence>
<name>A0A0L6W4S7_9FIRM</name>
<gene>
    <name evidence="11" type="ORF">Tfer_0766</name>
</gene>
<dbReference type="GO" id="GO:0042626">
    <property type="term" value="F:ATPase-coupled transmembrane transporter activity"/>
    <property type="evidence" value="ECO:0007669"/>
    <property type="project" value="InterPro"/>
</dbReference>
<evidence type="ECO:0000256" key="8">
    <source>
        <dbReference type="ARBA" id="ARBA00023136"/>
    </source>
</evidence>
<organism evidence="11 12">
    <name type="scientific">Thermincola ferriacetica</name>
    <dbReference type="NCBI Taxonomy" id="281456"/>
    <lineage>
        <taxon>Bacteria</taxon>
        <taxon>Bacillati</taxon>
        <taxon>Bacillota</taxon>
        <taxon>Clostridia</taxon>
        <taxon>Eubacteriales</taxon>
        <taxon>Thermincolaceae</taxon>
        <taxon>Thermincola</taxon>
    </lineage>
</organism>
<evidence type="ECO:0000256" key="4">
    <source>
        <dbReference type="ARBA" id="ARBA00022448"/>
    </source>
</evidence>
<feature type="signal peptide" evidence="9">
    <location>
        <begin position="1"/>
        <end position="23"/>
    </location>
</feature>
<comment type="caution">
    <text evidence="11">The sequence shown here is derived from an EMBL/GenBank/DDBJ whole genome shotgun (WGS) entry which is preliminary data.</text>
</comment>
<evidence type="ECO:0000256" key="6">
    <source>
        <dbReference type="ARBA" id="ARBA00022519"/>
    </source>
</evidence>
<keyword evidence="4" id="KW-0813">Transport</keyword>
<evidence type="ECO:0000259" key="10">
    <source>
        <dbReference type="SMART" id="SM00062"/>
    </source>
</evidence>
<evidence type="ECO:0000313" key="12">
    <source>
        <dbReference type="Proteomes" id="UP000037175"/>
    </source>
</evidence>
<dbReference type="PANTHER" id="PTHR30024:SF47">
    <property type="entry name" value="TAURINE-BINDING PERIPLASMIC PROTEIN"/>
    <property type="match status" value="1"/>
</dbReference>
<comment type="similarity">
    <text evidence="3">Belongs to the bacterial solute-binding protein SsuA/TauA family.</text>
</comment>
<comment type="subcellular location">
    <subcellularLocation>
        <location evidence="2">Cell inner membrane</location>
    </subcellularLocation>
    <subcellularLocation>
        <location evidence="1">Periplasm</location>
    </subcellularLocation>
</comment>
<dbReference type="NCBIfam" id="TIGR01728">
    <property type="entry name" value="SsuA_fam"/>
    <property type="match status" value="1"/>
</dbReference>
<dbReference type="RefSeq" id="WP_052216942.1">
    <property type="nucleotide sequence ID" value="NZ_LGTE01000003.1"/>
</dbReference>
<evidence type="ECO:0000256" key="7">
    <source>
        <dbReference type="ARBA" id="ARBA00022729"/>
    </source>
</evidence>
<dbReference type="Gene3D" id="3.40.190.10">
    <property type="entry name" value="Periplasmic binding protein-like II"/>
    <property type="match status" value="2"/>
</dbReference>
<reference evidence="12" key="1">
    <citation type="submission" date="2015-07" db="EMBL/GenBank/DDBJ databases">
        <title>Complete Genome of Thermincola ferriacetica strain Z-0001T.</title>
        <authorList>
            <person name="Lusk B."/>
            <person name="Badalamenti J.P."/>
            <person name="Parameswaran P."/>
            <person name="Bond D.R."/>
            <person name="Torres C.I."/>
        </authorList>
    </citation>
    <scope>NUCLEOTIDE SEQUENCE [LARGE SCALE GENOMIC DNA]</scope>
    <source>
        <strain evidence="12">Z-0001</strain>
    </source>
</reference>
<dbReference type="GO" id="GO:0005886">
    <property type="term" value="C:plasma membrane"/>
    <property type="evidence" value="ECO:0007669"/>
    <property type="project" value="UniProtKB-SubCell"/>
</dbReference>
<dbReference type="InterPro" id="IPR001638">
    <property type="entry name" value="Solute-binding_3/MltF_N"/>
</dbReference>
<evidence type="ECO:0000256" key="2">
    <source>
        <dbReference type="ARBA" id="ARBA00004533"/>
    </source>
</evidence>
<proteinExistence type="inferred from homology"/>
<protein>
    <submittedName>
        <fullName evidence="11">Aliphatic sulfonate ABC transporter substrate-binding protein</fullName>
    </submittedName>
</protein>
<dbReference type="Proteomes" id="UP000037175">
    <property type="component" value="Unassembled WGS sequence"/>
</dbReference>
<dbReference type="PANTHER" id="PTHR30024">
    <property type="entry name" value="ALIPHATIC SULFONATES-BINDING PROTEIN-RELATED"/>
    <property type="match status" value="1"/>
</dbReference>
<sequence length="349" mass="37742" precursor="true">MLNRRKLKLGVLILSVLAIVALAGCSGDKTEKSQDGKQVIRVGYFPNLTHAQALAGFGDGTFQKAMGSEVTIQEHIFNAGPTEIEALLAGEIDLGYIGPVPAINGFVKSKGGLRIISGAADAGAVLIARKGADIEKVKDLDGKRVAVPQLGNTQDISLRNLLSQANLKDASKGGTVTVIPAENPDILTLISKGEVDAALVPEPWGSRIVKETGARVVLDAKEVWRNGKYSTAVVIASSKFLKEHPDLVEKWLKAHVEITERIGKDPKASQVVINSQIKKLTGKSLPPDVLNNAFRRITVTYNPEIESVNEFVRISVENKYLKETPDISNLFDLSLINKILAEKKLTELR</sequence>
<dbReference type="EMBL" id="LGTE01000003">
    <property type="protein sequence ID" value="KNZ70582.1"/>
    <property type="molecule type" value="Genomic_DNA"/>
</dbReference>
<dbReference type="Pfam" id="PF13379">
    <property type="entry name" value="NMT1_2"/>
    <property type="match status" value="1"/>
</dbReference>
<dbReference type="CDD" id="cd13553">
    <property type="entry name" value="PBP2_NrtA_CpmA_like"/>
    <property type="match status" value="1"/>
</dbReference>
<feature type="chain" id="PRO_5005568930" evidence="9">
    <location>
        <begin position="24"/>
        <end position="349"/>
    </location>
</feature>
<dbReference type="InterPro" id="IPR010067">
    <property type="entry name" value="ABC_SsuA_sub-bd"/>
</dbReference>
<dbReference type="SMART" id="SM00062">
    <property type="entry name" value="PBPb"/>
    <property type="match status" value="1"/>
</dbReference>
<dbReference type="InterPro" id="IPR044527">
    <property type="entry name" value="NrtA/CpmA_ABC-bd_dom"/>
</dbReference>
<evidence type="ECO:0000256" key="3">
    <source>
        <dbReference type="ARBA" id="ARBA00010742"/>
    </source>
</evidence>
<evidence type="ECO:0000256" key="9">
    <source>
        <dbReference type="SAM" id="SignalP"/>
    </source>
</evidence>
<keyword evidence="6" id="KW-0997">Cell inner membrane</keyword>
<keyword evidence="8" id="KW-0472">Membrane</keyword>
<keyword evidence="12" id="KW-1185">Reference proteome</keyword>